<dbReference type="AlphaFoldDB" id="A0A3D9RR93"/>
<dbReference type="EMBL" id="QTTQ01000012">
    <property type="protein sequence ID" value="REE80004.1"/>
    <property type="molecule type" value="Genomic_DNA"/>
</dbReference>
<dbReference type="RefSeq" id="WP_115882573.1">
    <property type="nucleotide sequence ID" value="NZ_QTTQ01000012.1"/>
</dbReference>
<evidence type="ECO:0000256" key="2">
    <source>
        <dbReference type="SAM" id="Phobius"/>
    </source>
</evidence>
<evidence type="ECO:0000256" key="1">
    <source>
        <dbReference type="SAM" id="MobiDB-lite"/>
    </source>
</evidence>
<name>A0A3D9RR93_9FLAO</name>
<feature type="transmembrane region" description="Helical" evidence="2">
    <location>
        <begin position="86"/>
        <end position="106"/>
    </location>
</feature>
<dbReference type="InterPro" id="IPR005240">
    <property type="entry name" value="DUF389"/>
</dbReference>
<keyword evidence="2" id="KW-0812">Transmembrane</keyword>
<feature type="region of interest" description="Disordered" evidence="1">
    <location>
        <begin position="1"/>
        <end position="20"/>
    </location>
</feature>
<sequence>METKNTNQQTNFSDNNPQPNTDFKGVWESIKQFLHELLDIRKDTDKKGTIEDIKGNISMKGHTAWVLVFSILIASIGLNVSSTAVVIGAMLISPLMGPILGVGLSIGINDIDTLKRSLINLGVMVGLSLATSFFFFLIPIFRNETPELLARTAPDVRDVFIAIAGGLALIIALSRRSKQTNTIAGVAIATALMPPLCTAGYGLATWNLSYFGGAMFLFTINTIFIALATFVIVKFLRFPMLKYINSAKRKRIARTASTVALLVFSGSIYLFFNLFQENQFRQSAQNLINDIKESGVSIIDEVDKNINYSDRSIQIFVYGNKLDQEQIEKWNSKLPDYGLIDTKLLVQQGADDSDLRSEVQNLSDLYIQNQKIISSRDETVKEKEDKIKLLTAQLSKYEASEIPFIQVSKEAQINYNGLSHLSYAKLVHTNFNTIDTITVFNAKWYDTVPNITNQQLLLQKWLKTRLNLDTLQLNNN</sequence>
<keyword evidence="2" id="KW-1133">Transmembrane helix</keyword>
<gene>
    <name evidence="3" type="ORF">BX611_2906</name>
</gene>
<accession>A0A3D9RR93</accession>
<keyword evidence="4" id="KW-1185">Reference proteome</keyword>
<feature type="transmembrane region" description="Helical" evidence="2">
    <location>
        <begin position="118"/>
        <end position="139"/>
    </location>
</feature>
<proteinExistence type="predicted"/>
<dbReference type="OrthoDB" id="9790659at2"/>
<evidence type="ECO:0000313" key="4">
    <source>
        <dbReference type="Proteomes" id="UP000256429"/>
    </source>
</evidence>
<feature type="transmembrane region" description="Helical" evidence="2">
    <location>
        <begin position="210"/>
        <end position="236"/>
    </location>
</feature>
<keyword evidence="2" id="KW-0472">Membrane</keyword>
<protein>
    <submittedName>
        <fullName evidence="3">Putative hydrophobic protein (TIGR00271 family)</fullName>
    </submittedName>
</protein>
<dbReference type="PANTHER" id="PTHR20992:SF9">
    <property type="entry name" value="AT15442P-RELATED"/>
    <property type="match status" value="1"/>
</dbReference>
<dbReference type="Proteomes" id="UP000256429">
    <property type="component" value="Unassembled WGS sequence"/>
</dbReference>
<feature type="transmembrane region" description="Helical" evidence="2">
    <location>
        <begin position="182"/>
        <end position="204"/>
    </location>
</feature>
<reference evidence="3 4" key="1">
    <citation type="submission" date="2018-08" db="EMBL/GenBank/DDBJ databases">
        <title>Genomic Encyclopedia of Type Strains, Phase III (KMG-III): the genomes of soil and plant-associated and newly described type strains.</title>
        <authorList>
            <person name="Whitman W."/>
        </authorList>
    </citation>
    <scope>NUCLEOTIDE SEQUENCE [LARGE SCALE GENOMIC DNA]</scope>
    <source>
        <strain evidence="3 4">325-5</strain>
    </source>
</reference>
<dbReference type="PANTHER" id="PTHR20992">
    <property type="entry name" value="AT15442P-RELATED"/>
    <property type="match status" value="1"/>
</dbReference>
<feature type="transmembrane region" description="Helical" evidence="2">
    <location>
        <begin position="256"/>
        <end position="275"/>
    </location>
</feature>
<organism evidence="3 4">
    <name type="scientific">Lutibacter oceani</name>
    <dbReference type="NCBI Taxonomy" id="1853311"/>
    <lineage>
        <taxon>Bacteria</taxon>
        <taxon>Pseudomonadati</taxon>
        <taxon>Bacteroidota</taxon>
        <taxon>Flavobacteriia</taxon>
        <taxon>Flavobacteriales</taxon>
        <taxon>Flavobacteriaceae</taxon>
        <taxon>Lutibacter</taxon>
    </lineage>
</organism>
<evidence type="ECO:0000313" key="3">
    <source>
        <dbReference type="EMBL" id="REE80004.1"/>
    </source>
</evidence>
<feature type="transmembrane region" description="Helical" evidence="2">
    <location>
        <begin position="63"/>
        <end position="80"/>
    </location>
</feature>
<dbReference type="Pfam" id="PF04087">
    <property type="entry name" value="DUF389"/>
    <property type="match status" value="1"/>
</dbReference>
<comment type="caution">
    <text evidence="3">The sequence shown here is derived from an EMBL/GenBank/DDBJ whole genome shotgun (WGS) entry which is preliminary data.</text>
</comment>
<feature type="transmembrane region" description="Helical" evidence="2">
    <location>
        <begin position="159"/>
        <end position="175"/>
    </location>
</feature>